<dbReference type="Proteomes" id="UP000229370">
    <property type="component" value="Unassembled WGS sequence"/>
</dbReference>
<dbReference type="SUPFAM" id="SSF143422">
    <property type="entry name" value="Transposase IS200-like"/>
    <property type="match status" value="1"/>
</dbReference>
<dbReference type="Gene3D" id="3.30.70.1290">
    <property type="entry name" value="Transposase IS200-like"/>
    <property type="match status" value="1"/>
</dbReference>
<dbReference type="GO" id="GO:0006313">
    <property type="term" value="P:DNA transposition"/>
    <property type="evidence" value="ECO:0007669"/>
    <property type="project" value="InterPro"/>
</dbReference>
<gene>
    <name evidence="1" type="ORF">CO007_03980</name>
</gene>
<comment type="caution">
    <text evidence="1">The sequence shown here is derived from an EMBL/GenBank/DDBJ whole genome shotgun (WGS) entry which is preliminary data.</text>
</comment>
<dbReference type="GO" id="GO:0003677">
    <property type="term" value="F:DNA binding"/>
    <property type="evidence" value="ECO:0007669"/>
    <property type="project" value="InterPro"/>
</dbReference>
<name>A0A2M8GLZ9_9BACT</name>
<dbReference type="GO" id="GO:0004803">
    <property type="term" value="F:transposase activity"/>
    <property type="evidence" value="ECO:0007669"/>
    <property type="project" value="InterPro"/>
</dbReference>
<organism evidence="1 2">
    <name type="scientific">Candidatus Roizmanbacteria bacterium CG_4_8_14_3_um_filter_36_10</name>
    <dbReference type="NCBI Taxonomy" id="1974834"/>
    <lineage>
        <taxon>Bacteria</taxon>
        <taxon>Candidatus Roizmaniibacteriota</taxon>
    </lineage>
</organism>
<dbReference type="PANTHER" id="PTHR34322:SF2">
    <property type="entry name" value="TRANSPOSASE IS200-LIKE DOMAIN-CONTAINING PROTEIN"/>
    <property type="match status" value="1"/>
</dbReference>
<evidence type="ECO:0000313" key="1">
    <source>
        <dbReference type="EMBL" id="PJC81571.1"/>
    </source>
</evidence>
<proteinExistence type="predicted"/>
<protein>
    <submittedName>
        <fullName evidence="1">Uncharacterized protein</fullName>
    </submittedName>
</protein>
<evidence type="ECO:0000313" key="2">
    <source>
        <dbReference type="Proteomes" id="UP000229370"/>
    </source>
</evidence>
<accession>A0A2M8GLZ9</accession>
<reference evidence="2" key="1">
    <citation type="submission" date="2017-09" db="EMBL/GenBank/DDBJ databases">
        <title>Depth-based differentiation of microbial function through sediment-hosted aquifers and enrichment of novel symbionts in the deep terrestrial subsurface.</title>
        <authorList>
            <person name="Probst A.J."/>
            <person name="Ladd B."/>
            <person name="Jarett J.K."/>
            <person name="Geller-Mcgrath D.E."/>
            <person name="Sieber C.M.K."/>
            <person name="Emerson J.B."/>
            <person name="Anantharaman K."/>
            <person name="Thomas B.C."/>
            <person name="Malmstrom R."/>
            <person name="Stieglmeier M."/>
            <person name="Klingl A."/>
            <person name="Woyke T."/>
            <person name="Ryan C.M."/>
            <person name="Banfield J.F."/>
        </authorList>
    </citation>
    <scope>NUCLEOTIDE SEQUENCE [LARGE SCALE GENOMIC DNA]</scope>
</reference>
<dbReference type="InterPro" id="IPR036515">
    <property type="entry name" value="Transposase_17_sf"/>
</dbReference>
<dbReference type="AlphaFoldDB" id="A0A2M8GLZ9"/>
<dbReference type="EMBL" id="PFQK01000068">
    <property type="protein sequence ID" value="PJC81571.1"/>
    <property type="molecule type" value="Genomic_DNA"/>
</dbReference>
<sequence length="226" mass="27395">MPTRADVFFNGGFYHIYNKNIEPLAIFNNSDLCDEFINTLIYYRSSRSYPRYSFFKKLNKHSKLIKFREILYSSYFKVDIISFITMPNHYHLLLKQLKKDGVIDFMSNAINSITRFYNTKIKRKGPVFLPQFRSRRILSVEQLIYTSRYIHTNVYAHGQIKNKEEIFFYPYSSINAYLKVENILKIDTTPVLSYFQNNRERYKNFIINNAEDQKMREMVKYTKRWY</sequence>
<dbReference type="PANTHER" id="PTHR34322">
    <property type="entry name" value="TRANSPOSASE, Y1_TNP DOMAIN-CONTAINING"/>
    <property type="match status" value="1"/>
</dbReference>